<dbReference type="EMBL" id="JAEPRD010000228">
    <property type="protein sequence ID" value="KAG2193548.1"/>
    <property type="molecule type" value="Genomic_DNA"/>
</dbReference>
<dbReference type="Proteomes" id="UP000603453">
    <property type="component" value="Unassembled WGS sequence"/>
</dbReference>
<dbReference type="GO" id="GO:0006397">
    <property type="term" value="P:mRNA processing"/>
    <property type="evidence" value="ECO:0007669"/>
    <property type="project" value="UniProtKB-UniRule"/>
</dbReference>
<dbReference type="PANTHER" id="PTHR32198">
    <property type="entry name" value="MITOCHONDRIAL ESCAPE PROTEIN 2"/>
    <property type="match status" value="1"/>
</dbReference>
<keyword evidence="5 12" id="KW-0999">Mitochondrion inner membrane</keyword>
<comment type="similarity">
    <text evidence="2 12">Belongs to the YME2 family.</text>
</comment>
<keyword evidence="6" id="KW-0809">Transit peptide</keyword>
<dbReference type="AlphaFoldDB" id="A0A8H7QJ86"/>
<dbReference type="OrthoDB" id="10267654at2759"/>
<evidence type="ECO:0000313" key="14">
    <source>
        <dbReference type="EMBL" id="KAG2193548.1"/>
    </source>
</evidence>
<comment type="subcellular location">
    <subcellularLocation>
        <location evidence="1 12">Mitochondrion inner membrane</location>
        <topology evidence="1 12">Single-pass membrane protein</topology>
    </subcellularLocation>
</comment>
<sequence>MLLSRLGANTCVKREFLKRASVTLLPRQSTRVFNIRTFKSTVKLYEEELSNAVKPAIVEKPVAPAASEQTAQLYLNNVFPLKMGSFDIRQYFFRNSKQFLERKAHQAIPSDDLPYNFAIKEILARTKDGGAIVTFSFKSTDASKYKVARDLVERVNDYIAKQNIVAKFNFRTVRAFLVRGAPFMEDMIARYPTQRLRIEFQGEPVNIERLYKQLRPYGRVFDISIYPNPHIAKDPARYAIVQFTRIRYATSARNCLHGHYIDGTRLNVLYERQLRTNVVKEWLVSHPRITVPLFAAIFAGITYIVFDPIRVFFITSKVTKRFNLEEYALYRWLRSETWARLIPGGSGSHIEGSSIWAHDVEKTDKLKSWLAETPETFVLVTGHKGSGKSALVKSAIEDRKNKIFIDCEDLANSRNKSEMTKNLAKEVGYFPVFTWAASMSGLIDTVVAATTGQKTGLSSSPDSQMKNILETVAIALRDVEPAEKERKRAEEEADHESFWERVQSLFVGHKEHLVEKTDEKDEIKLDEKSIPIVVIDNYMCRETSKNAVLWEELAEWAALLIENGIAHVVIVTSNASVMKTLGKALPGKSFSNIALSDAPPEMAMTFINKQLGNEVQDPYLPDVVAALGGRLTELELLVQKMKMKMDAQTAFEDIVTRNLIDIRKYGFGESWDEDKKLEWTPIQFWTIVKLLTNKISINYDELRWSPVFLGAEAPLKAMERAELITIVQKEGRADSIRPGKPVFYTVFNRLVSDTVFAASMEVESNMTLKKQSETEMAKLEDTIEKLTNINATNRPPKEIETRIRYLLTKVAKIQKLIEDYDQKITVAKEVISTSWVPEEDE</sequence>
<evidence type="ECO:0000313" key="15">
    <source>
        <dbReference type="Proteomes" id="UP000603453"/>
    </source>
</evidence>
<comment type="caution">
    <text evidence="14">The sequence shown here is derived from an EMBL/GenBank/DDBJ whole genome shotgun (WGS) entry which is preliminary data.</text>
</comment>
<evidence type="ECO:0000259" key="13">
    <source>
        <dbReference type="PROSITE" id="PS50102"/>
    </source>
</evidence>
<accession>A0A8H7QJ86</accession>
<dbReference type="Gene3D" id="3.40.50.300">
    <property type="entry name" value="P-loop containing nucleotide triphosphate hydrolases"/>
    <property type="match status" value="1"/>
</dbReference>
<comment type="function">
    <text evidence="10 12">Plays a role in maintaining the mitochondrial genome and in controlling the mtDNA escape. Involved in the regulation of mtDNA nucleotide structure and number. May have a dispensable role in early maturation of pre-rRNA.</text>
</comment>
<gene>
    <name evidence="14" type="ORF">INT47_010326</name>
</gene>
<name>A0A8H7QJ86_9FUNG</name>
<dbReference type="InterPro" id="IPR027417">
    <property type="entry name" value="P-loop_NTPase"/>
</dbReference>
<evidence type="ECO:0000256" key="4">
    <source>
        <dbReference type="ARBA" id="ARBA00022692"/>
    </source>
</evidence>
<evidence type="ECO:0000256" key="11">
    <source>
        <dbReference type="PROSITE-ProRule" id="PRU00176"/>
    </source>
</evidence>
<evidence type="ECO:0000256" key="1">
    <source>
        <dbReference type="ARBA" id="ARBA00004434"/>
    </source>
</evidence>
<dbReference type="PANTHER" id="PTHR32198:SF2">
    <property type="entry name" value="MITOCHONDRIAL ESCAPE PROTEIN 2"/>
    <property type="match status" value="1"/>
</dbReference>
<evidence type="ECO:0000256" key="3">
    <source>
        <dbReference type="ARBA" id="ARBA00020222"/>
    </source>
</evidence>
<feature type="domain" description="RRM" evidence="13">
    <location>
        <begin position="174"/>
        <end position="273"/>
    </location>
</feature>
<evidence type="ECO:0000256" key="10">
    <source>
        <dbReference type="ARBA" id="ARBA00025276"/>
    </source>
</evidence>
<evidence type="ECO:0000256" key="6">
    <source>
        <dbReference type="ARBA" id="ARBA00022946"/>
    </source>
</evidence>
<keyword evidence="4" id="KW-0812">Transmembrane</keyword>
<dbReference type="InterPro" id="IPR018850">
    <property type="entry name" value="Mt_escape_2_C"/>
</dbReference>
<keyword evidence="12" id="KW-0507">mRNA processing</keyword>
<dbReference type="Pfam" id="PF00076">
    <property type="entry name" value="RRM_1"/>
    <property type="match status" value="1"/>
</dbReference>
<keyword evidence="11 12" id="KW-0694">RNA-binding</keyword>
<evidence type="ECO:0000256" key="2">
    <source>
        <dbReference type="ARBA" id="ARBA00010320"/>
    </source>
</evidence>
<dbReference type="InterPro" id="IPR039627">
    <property type="entry name" value="Yme2_C"/>
</dbReference>
<proteinExistence type="inferred from homology"/>
<dbReference type="GO" id="GO:0005743">
    <property type="term" value="C:mitochondrial inner membrane"/>
    <property type="evidence" value="ECO:0007669"/>
    <property type="project" value="UniProtKB-SubCell"/>
</dbReference>
<protein>
    <recommendedName>
        <fullName evidence="3 12">Mitochondrial escape protein 2</fullName>
    </recommendedName>
</protein>
<dbReference type="InterPro" id="IPR035979">
    <property type="entry name" value="RBD_domain_sf"/>
</dbReference>
<evidence type="ECO:0000256" key="5">
    <source>
        <dbReference type="ARBA" id="ARBA00022792"/>
    </source>
</evidence>
<dbReference type="InterPro" id="IPR012677">
    <property type="entry name" value="Nucleotide-bd_a/b_plait_sf"/>
</dbReference>
<dbReference type="InterPro" id="IPR000504">
    <property type="entry name" value="RRM_dom"/>
</dbReference>
<evidence type="ECO:0000256" key="8">
    <source>
        <dbReference type="ARBA" id="ARBA00023128"/>
    </source>
</evidence>
<organism evidence="14 15">
    <name type="scientific">Mucor saturninus</name>
    <dbReference type="NCBI Taxonomy" id="64648"/>
    <lineage>
        <taxon>Eukaryota</taxon>
        <taxon>Fungi</taxon>
        <taxon>Fungi incertae sedis</taxon>
        <taxon>Mucoromycota</taxon>
        <taxon>Mucoromycotina</taxon>
        <taxon>Mucoromycetes</taxon>
        <taxon>Mucorales</taxon>
        <taxon>Mucorineae</taxon>
        <taxon>Mucoraceae</taxon>
        <taxon>Mucor</taxon>
    </lineage>
</organism>
<evidence type="ECO:0000256" key="7">
    <source>
        <dbReference type="ARBA" id="ARBA00022989"/>
    </source>
</evidence>
<dbReference type="SUPFAM" id="SSF52540">
    <property type="entry name" value="P-loop containing nucleoside triphosphate hydrolases"/>
    <property type="match status" value="1"/>
</dbReference>
<dbReference type="PROSITE" id="PS50102">
    <property type="entry name" value="RRM"/>
    <property type="match status" value="1"/>
</dbReference>
<dbReference type="Gene3D" id="3.30.70.330">
    <property type="match status" value="1"/>
</dbReference>
<evidence type="ECO:0000256" key="9">
    <source>
        <dbReference type="ARBA" id="ARBA00023136"/>
    </source>
</evidence>
<keyword evidence="9" id="KW-0472">Membrane</keyword>
<dbReference type="Pfam" id="PF10443">
    <property type="entry name" value="RNA12"/>
    <property type="match status" value="1"/>
</dbReference>
<dbReference type="SUPFAM" id="SSF54928">
    <property type="entry name" value="RNA-binding domain, RBD"/>
    <property type="match status" value="1"/>
</dbReference>
<dbReference type="GO" id="GO:0003723">
    <property type="term" value="F:RNA binding"/>
    <property type="evidence" value="ECO:0007669"/>
    <property type="project" value="UniProtKB-UniRule"/>
</dbReference>
<keyword evidence="8 12" id="KW-0496">Mitochondrion</keyword>
<keyword evidence="7" id="KW-1133">Transmembrane helix</keyword>
<keyword evidence="15" id="KW-1185">Reference proteome</keyword>
<evidence type="ECO:0000256" key="12">
    <source>
        <dbReference type="RuleBase" id="RU367108"/>
    </source>
</evidence>
<reference evidence="14" key="1">
    <citation type="submission" date="2020-12" db="EMBL/GenBank/DDBJ databases">
        <title>Metabolic potential, ecology and presence of endohyphal bacteria is reflected in genomic diversity of Mucoromycotina.</title>
        <authorList>
            <person name="Muszewska A."/>
            <person name="Okrasinska A."/>
            <person name="Steczkiewicz K."/>
            <person name="Drgas O."/>
            <person name="Orlowska M."/>
            <person name="Perlinska-Lenart U."/>
            <person name="Aleksandrzak-Piekarczyk T."/>
            <person name="Szatraj K."/>
            <person name="Zielenkiewicz U."/>
            <person name="Pilsyk S."/>
            <person name="Malc E."/>
            <person name="Mieczkowski P."/>
            <person name="Kruszewska J.S."/>
            <person name="Biernat P."/>
            <person name="Pawlowska J."/>
        </authorList>
    </citation>
    <scope>NUCLEOTIDE SEQUENCE</scope>
    <source>
        <strain evidence="14">WA0000017839</strain>
    </source>
</reference>